<gene>
    <name evidence="2" type="ordered locus">Caci_1096</name>
</gene>
<accession>C7Q5S5</accession>
<feature type="region of interest" description="Disordered" evidence="1">
    <location>
        <begin position="1"/>
        <end position="41"/>
    </location>
</feature>
<organism evidence="2 3">
    <name type="scientific">Catenulispora acidiphila (strain DSM 44928 / JCM 14897 / NBRC 102108 / NRRL B-24433 / ID139908)</name>
    <dbReference type="NCBI Taxonomy" id="479433"/>
    <lineage>
        <taxon>Bacteria</taxon>
        <taxon>Bacillati</taxon>
        <taxon>Actinomycetota</taxon>
        <taxon>Actinomycetes</taxon>
        <taxon>Catenulisporales</taxon>
        <taxon>Catenulisporaceae</taxon>
        <taxon>Catenulispora</taxon>
    </lineage>
</organism>
<proteinExistence type="predicted"/>
<dbReference type="HOGENOM" id="CLU_3267491_0_0_11"/>
<dbReference type="KEGG" id="cai:Caci_1096"/>
<dbReference type="RefSeq" id="WP_012785316.1">
    <property type="nucleotide sequence ID" value="NC_013131.1"/>
</dbReference>
<reference evidence="2 3" key="1">
    <citation type="journal article" date="2009" name="Stand. Genomic Sci.">
        <title>Complete genome sequence of Catenulispora acidiphila type strain (ID 139908).</title>
        <authorList>
            <person name="Copeland A."/>
            <person name="Lapidus A."/>
            <person name="Glavina Del Rio T."/>
            <person name="Nolan M."/>
            <person name="Lucas S."/>
            <person name="Chen F."/>
            <person name="Tice H."/>
            <person name="Cheng J.F."/>
            <person name="Bruce D."/>
            <person name="Goodwin L."/>
            <person name="Pitluck S."/>
            <person name="Mikhailova N."/>
            <person name="Pati A."/>
            <person name="Ivanova N."/>
            <person name="Mavromatis K."/>
            <person name="Chen A."/>
            <person name="Palaniappan K."/>
            <person name="Chain P."/>
            <person name="Land M."/>
            <person name="Hauser L."/>
            <person name="Chang Y.J."/>
            <person name="Jeffries C.D."/>
            <person name="Chertkov O."/>
            <person name="Brettin T."/>
            <person name="Detter J.C."/>
            <person name="Han C."/>
            <person name="Ali Z."/>
            <person name="Tindall B.J."/>
            <person name="Goker M."/>
            <person name="Bristow J."/>
            <person name="Eisen J.A."/>
            <person name="Markowitz V."/>
            <person name="Hugenholtz P."/>
            <person name="Kyrpides N.C."/>
            <person name="Klenk H.P."/>
        </authorList>
    </citation>
    <scope>NUCLEOTIDE SEQUENCE [LARGE SCALE GENOMIC DNA]</scope>
    <source>
        <strain evidence="3">DSM 44928 / JCM 14897 / NBRC 102108 / NRRL B-24433 / ID139908</strain>
    </source>
</reference>
<evidence type="ECO:0000256" key="1">
    <source>
        <dbReference type="SAM" id="MobiDB-lite"/>
    </source>
</evidence>
<dbReference type="Proteomes" id="UP000000851">
    <property type="component" value="Chromosome"/>
</dbReference>
<protein>
    <submittedName>
        <fullName evidence="2">Uncharacterized protein</fullName>
    </submittedName>
</protein>
<keyword evidence="3" id="KW-1185">Reference proteome</keyword>
<dbReference type="EMBL" id="CP001700">
    <property type="protein sequence ID" value="ACU70022.1"/>
    <property type="molecule type" value="Genomic_DNA"/>
</dbReference>
<dbReference type="AlphaFoldDB" id="C7Q5S5"/>
<evidence type="ECO:0000313" key="3">
    <source>
        <dbReference type="Proteomes" id="UP000000851"/>
    </source>
</evidence>
<name>C7Q5S5_CATAD</name>
<sequence>MPVCTGHDTSGRATVRAAGEIRSTRPTWSGPLVGPHELVAA</sequence>
<evidence type="ECO:0000313" key="2">
    <source>
        <dbReference type="EMBL" id="ACU70022.1"/>
    </source>
</evidence>
<dbReference type="InParanoid" id="C7Q5S5"/>